<proteinExistence type="predicted"/>
<dbReference type="SUPFAM" id="SSF54909">
    <property type="entry name" value="Dimeric alpha+beta barrel"/>
    <property type="match status" value="1"/>
</dbReference>
<reference evidence="2 3" key="1">
    <citation type="submission" date="2021-10" db="EMBL/GenBank/DDBJ databases">
        <authorList>
            <person name="Criscuolo A."/>
        </authorList>
    </citation>
    <scope>NUCLEOTIDE SEQUENCE [LARGE SCALE GENOMIC DNA]</scope>
    <source>
        <strain evidence="3">CIP 111899</strain>
    </source>
</reference>
<dbReference type="PROSITE" id="PS51725">
    <property type="entry name" value="ABM"/>
    <property type="match status" value="1"/>
</dbReference>
<protein>
    <recommendedName>
        <fullName evidence="1">ABM domain-containing protein</fullName>
    </recommendedName>
</protein>
<comment type="caution">
    <text evidence="2">The sequence shown here is derived from an EMBL/GenBank/DDBJ whole genome shotgun (WGS) entry which is preliminary data.</text>
</comment>
<feature type="domain" description="ABM" evidence="1">
    <location>
        <begin position="3"/>
        <end position="93"/>
    </location>
</feature>
<evidence type="ECO:0000259" key="1">
    <source>
        <dbReference type="PROSITE" id="PS51725"/>
    </source>
</evidence>
<evidence type="ECO:0000313" key="3">
    <source>
        <dbReference type="Proteomes" id="UP000789423"/>
    </source>
</evidence>
<dbReference type="Gene3D" id="3.30.70.100">
    <property type="match status" value="1"/>
</dbReference>
<sequence>MMILEAAMLQVKLGMENEFENAFQEASSIISSMKGYQGHTLHKCIETKGKYLLLVNWETLEDHTEGFRKSSEYEEWKKRLHHFYEPFPTVEHFQYVELDKKKD</sequence>
<dbReference type="InterPro" id="IPR050404">
    <property type="entry name" value="Heme-degrading_MO"/>
</dbReference>
<dbReference type="PANTHER" id="PTHR34474:SF2">
    <property type="entry name" value="SIGNAL TRANSDUCTION PROTEIN TRAP"/>
    <property type="match status" value="1"/>
</dbReference>
<dbReference type="Pfam" id="PF03992">
    <property type="entry name" value="ABM"/>
    <property type="match status" value="1"/>
</dbReference>
<dbReference type="EMBL" id="CAKJTI010000024">
    <property type="protein sequence ID" value="CAG9614246.1"/>
    <property type="molecule type" value="Genomic_DNA"/>
</dbReference>
<keyword evidence="3" id="KW-1185">Reference proteome</keyword>
<gene>
    <name evidence="2" type="ORF">BACCIP111899_03473</name>
</gene>
<evidence type="ECO:0000313" key="2">
    <source>
        <dbReference type="EMBL" id="CAG9614246.1"/>
    </source>
</evidence>
<accession>A0ABM8YEK9</accession>
<organism evidence="2 3">
    <name type="scientific">Bacillus rhizoplanae</name>
    <dbReference type="NCBI Taxonomy" id="2880966"/>
    <lineage>
        <taxon>Bacteria</taxon>
        <taxon>Bacillati</taxon>
        <taxon>Bacillota</taxon>
        <taxon>Bacilli</taxon>
        <taxon>Bacillales</taxon>
        <taxon>Bacillaceae</taxon>
        <taxon>Bacillus</taxon>
    </lineage>
</organism>
<dbReference type="PANTHER" id="PTHR34474">
    <property type="entry name" value="SIGNAL TRANSDUCTION PROTEIN TRAP"/>
    <property type="match status" value="1"/>
</dbReference>
<dbReference type="InterPro" id="IPR007138">
    <property type="entry name" value="ABM_dom"/>
</dbReference>
<dbReference type="InterPro" id="IPR011008">
    <property type="entry name" value="Dimeric_a/b-barrel"/>
</dbReference>
<name>A0ABM8YEK9_9BACI</name>
<dbReference type="Proteomes" id="UP000789423">
    <property type="component" value="Unassembled WGS sequence"/>
</dbReference>